<proteinExistence type="predicted"/>
<dbReference type="EMBL" id="CP039345">
    <property type="protein sequence ID" value="QCD78715.1"/>
    <property type="molecule type" value="Genomic_DNA"/>
</dbReference>
<reference evidence="1 2" key="1">
    <citation type="submission" date="2019-04" db="EMBL/GenBank/DDBJ databases">
        <title>An improved genome assembly and genetic linkage map for asparagus bean, Vigna unguiculata ssp. sesquipedialis.</title>
        <authorList>
            <person name="Xia Q."/>
            <person name="Zhang R."/>
            <person name="Dong Y."/>
        </authorList>
    </citation>
    <scope>NUCLEOTIDE SEQUENCE [LARGE SCALE GENOMIC DNA]</scope>
    <source>
        <tissue evidence="1">Leaf</tissue>
    </source>
</reference>
<keyword evidence="2" id="KW-1185">Reference proteome</keyword>
<organism evidence="1 2">
    <name type="scientific">Vigna unguiculata</name>
    <name type="common">Cowpea</name>
    <dbReference type="NCBI Taxonomy" id="3917"/>
    <lineage>
        <taxon>Eukaryota</taxon>
        <taxon>Viridiplantae</taxon>
        <taxon>Streptophyta</taxon>
        <taxon>Embryophyta</taxon>
        <taxon>Tracheophyta</taxon>
        <taxon>Spermatophyta</taxon>
        <taxon>Magnoliopsida</taxon>
        <taxon>eudicotyledons</taxon>
        <taxon>Gunneridae</taxon>
        <taxon>Pentapetalae</taxon>
        <taxon>rosids</taxon>
        <taxon>fabids</taxon>
        <taxon>Fabales</taxon>
        <taxon>Fabaceae</taxon>
        <taxon>Papilionoideae</taxon>
        <taxon>50 kb inversion clade</taxon>
        <taxon>NPAAA clade</taxon>
        <taxon>indigoferoid/millettioid clade</taxon>
        <taxon>Phaseoleae</taxon>
        <taxon>Vigna</taxon>
    </lineage>
</organism>
<sequence>MTGGSFVNNWTNLTSTHQRPDVNANPSSPLCYVARSSPPCRRKREPPLQCYSSAPWCVKRTIGLAHFPLRAGDDAIAVFFFVSVVCETEYWPRSFSPPCRRRRHCRRFEPNILRFRPHFAVFFFVSVVCETEYWPRSFSPPCRRRRHCRRFEPNILRFRPHFAVFFFVSVVCETEYWPRSFSPPCRRRRHCRRFEPNILRFRPHFAVFFFVSVCSSSSPWCVKRNIGLAHSPLRAGDDAIAASSTFGP</sequence>
<dbReference type="Proteomes" id="UP000501690">
    <property type="component" value="Linkage Group LG1"/>
</dbReference>
<dbReference type="AlphaFoldDB" id="A0A4D6KQ49"/>
<evidence type="ECO:0000313" key="2">
    <source>
        <dbReference type="Proteomes" id="UP000501690"/>
    </source>
</evidence>
<name>A0A4D6KQ49_VIGUN</name>
<protein>
    <submittedName>
        <fullName evidence="1">Uncharacterized protein</fullName>
    </submittedName>
</protein>
<evidence type="ECO:0000313" key="1">
    <source>
        <dbReference type="EMBL" id="QCD78715.1"/>
    </source>
</evidence>
<accession>A0A4D6KQ49</accession>
<gene>
    <name evidence="1" type="ORF">DEO72_LG1g2351</name>
</gene>